<dbReference type="PANTHER" id="PTHR33053:SF24">
    <property type="entry name" value="TRANSPOSASE DOMAIN-CONTAINING PROTEIN"/>
    <property type="match status" value="1"/>
</dbReference>
<dbReference type="EMBL" id="GEZM01068101">
    <property type="protein sequence ID" value="JAV67190.1"/>
    <property type="molecule type" value="Transcribed_RNA"/>
</dbReference>
<sequence length="701" mass="80262">MPKEKSKLSYFSRRINQYANASLAVINDDLDITQNNTEHNVLTYSPTNTIPDNTLLTKQFNTSVDCHQQGTSEVELSCKSYSRASSVFEGEIVDDVTNRSIECVPLVQNDCISIKSNLAKWAVRNNITHNGLRELITILRLETDIANFHHLPSDPRTLLNTPRNVDVVYLSPGYYYYFGIQTSIDNLINKRSIKLANDDTFEVAVNIDGLPLSNSNSSSLWPILIQVKSIEGLKSEIIVTALFHGPAKPTNANEFLRDFVTEATSLTRNGLYVNNKWYSFKISMLICDAPAKSFVLSIKGHTAYFSCTKCNQEGCFINNVMSFPETNNKSRTDIEFRQQVNEEHHTGKSILTEIPNFDMIKSVPLDYMHLVCLGVMKRLLVHSKYGWIFGKQPHKLPYIKVEQLSAYLLSLRNFIPTEFNRKTRNIEECKRYKATEFRLLLLYTGPIVFREVLNKKYYHMFLSLHVATLIFCSVDHSRNLEIVDYGQKLMNCFITSASKSYGNDFISHNVHGLLHISDDVKHFGNLDTFSAFPFENYMKNLKNMVRKGDKPLKQIIHRLHESTTVKTMNVLESKNGFSLSQEHLEGPVLHFKSSRQYKVLKCNEYTLKLNVSDCFMITKDNAVVKILNIIQYENEIKLIGQKFLTMTDFFSVPCASSLFNIFKICSHEKGSLNVWQLSDIKNKVLFLPLNEESAVAYPLLH</sequence>
<protein>
    <submittedName>
        <fullName evidence="1">Uncharacterized protein</fullName>
    </submittedName>
</protein>
<dbReference type="EMBL" id="GEZM01068100">
    <property type="protein sequence ID" value="JAV67192.1"/>
    <property type="molecule type" value="Transcribed_RNA"/>
</dbReference>
<dbReference type="EMBL" id="GEZM01068099">
    <property type="protein sequence ID" value="JAV67194.1"/>
    <property type="molecule type" value="Transcribed_RNA"/>
</dbReference>
<dbReference type="PANTHER" id="PTHR33053">
    <property type="entry name" value="PROTEIN, PUTATIVE-RELATED"/>
    <property type="match status" value="1"/>
</dbReference>
<name>A0A1Y1L0J9_PHOPY</name>
<accession>A0A1Y1L0J9</accession>
<dbReference type="EMBL" id="GEZM01068103">
    <property type="protein sequence ID" value="JAV67185.1"/>
    <property type="molecule type" value="Transcribed_RNA"/>
</dbReference>
<reference evidence="1" key="1">
    <citation type="journal article" date="2016" name="Sci. Rep.">
        <title>Molecular characterization of firefly nuptial gifts: a multi-omics approach sheds light on postcopulatory sexual selection.</title>
        <authorList>
            <person name="Al-Wathiqui N."/>
            <person name="Fallon T.R."/>
            <person name="South A."/>
            <person name="Weng J.K."/>
            <person name="Lewis S.M."/>
        </authorList>
    </citation>
    <scope>NUCLEOTIDE SEQUENCE</scope>
</reference>
<dbReference type="AlphaFoldDB" id="A0A1Y1L0J9"/>
<proteinExistence type="predicted"/>
<organism evidence="1">
    <name type="scientific">Photinus pyralis</name>
    <name type="common">Common eastern firefly</name>
    <name type="synonym">Lampyris pyralis</name>
    <dbReference type="NCBI Taxonomy" id="7054"/>
    <lineage>
        <taxon>Eukaryota</taxon>
        <taxon>Metazoa</taxon>
        <taxon>Ecdysozoa</taxon>
        <taxon>Arthropoda</taxon>
        <taxon>Hexapoda</taxon>
        <taxon>Insecta</taxon>
        <taxon>Pterygota</taxon>
        <taxon>Neoptera</taxon>
        <taxon>Endopterygota</taxon>
        <taxon>Coleoptera</taxon>
        <taxon>Polyphaga</taxon>
        <taxon>Elateriformia</taxon>
        <taxon>Elateroidea</taxon>
        <taxon>Lampyridae</taxon>
        <taxon>Lampyrinae</taxon>
        <taxon>Photinus</taxon>
    </lineage>
</organism>
<evidence type="ECO:0000313" key="1">
    <source>
        <dbReference type="EMBL" id="JAV67192.1"/>
    </source>
</evidence>